<gene>
    <name evidence="1" type="ORF">GCM10009775_00820</name>
</gene>
<dbReference type="Pfam" id="PF13540">
    <property type="entry name" value="RCC1_2"/>
    <property type="match status" value="4"/>
</dbReference>
<dbReference type="PROSITE" id="PS00626">
    <property type="entry name" value="RCC1_2"/>
    <property type="match status" value="2"/>
</dbReference>
<reference evidence="1 2" key="1">
    <citation type="journal article" date="2019" name="Int. J. Syst. Evol. Microbiol.">
        <title>The Global Catalogue of Microorganisms (GCM) 10K type strain sequencing project: providing services to taxonomists for standard genome sequencing and annotation.</title>
        <authorList>
            <consortium name="The Broad Institute Genomics Platform"/>
            <consortium name="The Broad Institute Genome Sequencing Center for Infectious Disease"/>
            <person name="Wu L."/>
            <person name="Ma J."/>
        </authorList>
    </citation>
    <scope>NUCLEOTIDE SEQUENCE [LARGE SCALE GENOMIC DNA]</scope>
    <source>
        <strain evidence="1 2">JCM 14900</strain>
    </source>
</reference>
<keyword evidence="2" id="KW-1185">Reference proteome</keyword>
<dbReference type="InterPro" id="IPR009091">
    <property type="entry name" value="RCC1/BLIP-II"/>
</dbReference>
<sequence length="601" mass="63301">MSDGMVTVNLDPRASAGASIWRIPEKIIAIAAGGQHNLVLTAAGRVLASGSNQRGQVEVPPGLSDVVAIAAGYAHSLALRRDGTVTAWGNNTRGATDVPEGLTDVVAISGGGGHSLAVRRDGTVVVWGQLGRGDIEPPAATGAAISVSSGWECCFAIQENGEVVAWGETQLGSPRMPAGLTGVVSIDGGGGPGPGWVAARDDGSVLAGSLYDDPPAHLLYDVDEVSAGEMHAVARRRDGTVVGWGSSPVRHTVPAGLRQVTSLSAGNDHSLALRTDGTVVAWGKNGYQQLLGPHGTTAEFVEWSTDGYYLPSIADPTDPYAAEYGERNPRGGHGTLGSSQESFDQFVRRRLKERPRPAGPDTMTPRYWVGAGEVLLDLLLAATNPSNSDEVLATIHAAVERGDSVAGVANQVLELWASKAASGDTTSLSDVVTDEFAPMIVKAYRRLTLLYVGAADADRFAILDATLSEQMGGVDDLPAVLKVMLTAGLKDLDGVSDRVGEGAAPVTATASKPSGGCYVATAVYGAYDCPEVWVLRRFRDGWLATTSCGRWFIRVYYRSSPRLVQYIGGYPRLARAIRSVLNRFVAMLRRAGYENTPYSDR</sequence>
<dbReference type="SUPFAM" id="SSF50985">
    <property type="entry name" value="RCC1/BLIP-II"/>
    <property type="match status" value="1"/>
</dbReference>
<dbReference type="InterPro" id="IPR000408">
    <property type="entry name" value="Reg_chr_condens"/>
</dbReference>
<dbReference type="PANTHER" id="PTHR45982:SF1">
    <property type="entry name" value="REGULATOR OF CHROMOSOME CONDENSATION"/>
    <property type="match status" value="1"/>
</dbReference>
<name>A0ABN2P605_9MICO</name>
<dbReference type="PRINTS" id="PR00633">
    <property type="entry name" value="RCCNDNSATION"/>
</dbReference>
<dbReference type="NCBIfam" id="NF041770">
    <property type="entry name" value="CFI_box_CTERM"/>
    <property type="match status" value="1"/>
</dbReference>
<dbReference type="EMBL" id="BAAAOF010000001">
    <property type="protein sequence ID" value="GAA1912046.1"/>
    <property type="molecule type" value="Genomic_DNA"/>
</dbReference>
<dbReference type="RefSeq" id="WP_248149876.1">
    <property type="nucleotide sequence ID" value="NZ_BAAAOF010000001.1"/>
</dbReference>
<dbReference type="InterPro" id="IPR049886">
    <property type="entry name" value="CFI_box_CTERM_dom"/>
</dbReference>
<dbReference type="Proteomes" id="UP001501343">
    <property type="component" value="Unassembled WGS sequence"/>
</dbReference>
<dbReference type="PROSITE" id="PS50012">
    <property type="entry name" value="RCC1_3"/>
    <property type="match status" value="3"/>
</dbReference>
<dbReference type="Gene3D" id="2.130.10.30">
    <property type="entry name" value="Regulator of chromosome condensation 1/beta-lactamase-inhibitor protein II"/>
    <property type="match status" value="2"/>
</dbReference>
<dbReference type="PANTHER" id="PTHR45982">
    <property type="entry name" value="REGULATOR OF CHROMOSOME CONDENSATION"/>
    <property type="match status" value="1"/>
</dbReference>
<organism evidence="1 2">
    <name type="scientific">Microbacterium aoyamense</name>
    <dbReference type="NCBI Taxonomy" id="344166"/>
    <lineage>
        <taxon>Bacteria</taxon>
        <taxon>Bacillati</taxon>
        <taxon>Actinomycetota</taxon>
        <taxon>Actinomycetes</taxon>
        <taxon>Micrococcales</taxon>
        <taxon>Microbacteriaceae</taxon>
        <taxon>Microbacterium</taxon>
    </lineage>
</organism>
<evidence type="ECO:0000313" key="2">
    <source>
        <dbReference type="Proteomes" id="UP001501343"/>
    </source>
</evidence>
<dbReference type="InterPro" id="IPR051553">
    <property type="entry name" value="Ran_GTPase-activating"/>
</dbReference>
<proteinExistence type="predicted"/>
<comment type="caution">
    <text evidence="1">The sequence shown here is derived from an EMBL/GenBank/DDBJ whole genome shotgun (WGS) entry which is preliminary data.</text>
</comment>
<protein>
    <submittedName>
        <fullName evidence="1">Uncharacterized protein</fullName>
    </submittedName>
</protein>
<evidence type="ECO:0000313" key="1">
    <source>
        <dbReference type="EMBL" id="GAA1912046.1"/>
    </source>
</evidence>
<accession>A0ABN2P605</accession>